<dbReference type="EMBL" id="AP017457">
    <property type="protein sequence ID" value="BAU99060.1"/>
    <property type="molecule type" value="Genomic_DNA"/>
</dbReference>
<dbReference type="OrthoDB" id="5121327at2"/>
<accession>A0A173LVZ9</accession>
<dbReference type="AlphaFoldDB" id="A0A173LVZ9"/>
<organism evidence="1 2">
    <name type="scientific">Aurantimicrobium minutum</name>
    <dbReference type="NCBI Taxonomy" id="708131"/>
    <lineage>
        <taxon>Bacteria</taxon>
        <taxon>Bacillati</taxon>
        <taxon>Actinomycetota</taxon>
        <taxon>Actinomycetes</taxon>
        <taxon>Micrococcales</taxon>
        <taxon>Microbacteriaceae</taxon>
        <taxon>Aurantimicrobium</taxon>
    </lineage>
</organism>
<dbReference type="Proteomes" id="UP000243847">
    <property type="component" value="Chromosome sequence1"/>
</dbReference>
<sequence length="62" mass="7113">MKQIFWLIIGLVAGFIVAHKVNETEQGRAFFANLDAKTRDFTDALVDGYKEREAELRANRNN</sequence>
<protein>
    <submittedName>
        <fullName evidence="1">Uncharacterized protein</fullName>
    </submittedName>
</protein>
<dbReference type="GeneID" id="80451708"/>
<reference evidence="1 2" key="1">
    <citation type="journal article" date="2016" name="Genome Announc.">
        <title>Complete Genome Sequence of Aurantimicrobium minutum Type Strain KNCT, a Planktonic Ultramicrobacterium Isolated from River Water.</title>
        <authorList>
            <person name="Nakai R."/>
            <person name="Fujisawa T."/>
            <person name="Nakamura Y."/>
            <person name="Nishide H."/>
            <person name="Uchiyama I."/>
            <person name="Baba T."/>
            <person name="Toyoda A."/>
            <person name="Fujiyama A."/>
            <person name="Naganuma T."/>
            <person name="Niki H."/>
        </authorList>
    </citation>
    <scope>NUCLEOTIDE SEQUENCE [LARGE SCALE GENOMIC DNA]</scope>
    <source>
        <strain evidence="1 2">KNC</strain>
    </source>
</reference>
<dbReference type="KEGG" id="amin:AUMI_15180"/>
<evidence type="ECO:0000313" key="2">
    <source>
        <dbReference type="Proteomes" id="UP000243847"/>
    </source>
</evidence>
<proteinExistence type="predicted"/>
<evidence type="ECO:0000313" key="1">
    <source>
        <dbReference type="EMBL" id="BAU99060.1"/>
    </source>
</evidence>
<name>A0A173LVZ9_9MICO</name>
<gene>
    <name evidence="1" type="ORF">AUMI_15180</name>
</gene>
<dbReference type="RefSeq" id="WP_096381023.1">
    <property type="nucleotide sequence ID" value="NZ_AP017457.1"/>
</dbReference>